<name>A0A9W4UGA3_9PLEO</name>
<dbReference type="EMBL" id="CAOQHR010000005">
    <property type="protein sequence ID" value="CAI6334346.1"/>
    <property type="molecule type" value="Genomic_DNA"/>
</dbReference>
<dbReference type="InterPro" id="IPR050797">
    <property type="entry name" value="Carb_Metab_Trans_Reg"/>
</dbReference>
<organism evidence="6 7">
    <name type="scientific">Periconia digitata</name>
    <dbReference type="NCBI Taxonomy" id="1303443"/>
    <lineage>
        <taxon>Eukaryota</taxon>
        <taxon>Fungi</taxon>
        <taxon>Dikarya</taxon>
        <taxon>Ascomycota</taxon>
        <taxon>Pezizomycotina</taxon>
        <taxon>Dothideomycetes</taxon>
        <taxon>Pleosporomycetidae</taxon>
        <taxon>Pleosporales</taxon>
        <taxon>Massarineae</taxon>
        <taxon>Periconiaceae</taxon>
        <taxon>Periconia</taxon>
    </lineage>
</organism>
<dbReference type="InterPro" id="IPR007219">
    <property type="entry name" value="XnlR_reg_dom"/>
</dbReference>
<comment type="caution">
    <text evidence="6">The sequence shown here is derived from an EMBL/GenBank/DDBJ whole genome shotgun (WGS) entry which is preliminary data.</text>
</comment>
<dbReference type="InterPro" id="IPR001138">
    <property type="entry name" value="Zn2Cys6_DnaBD"/>
</dbReference>
<dbReference type="PANTHER" id="PTHR31668:SF10">
    <property type="entry name" value="ZN(II)2CYS6 TRANSCRIPTION FACTOR (EUROFUNG)"/>
    <property type="match status" value="1"/>
</dbReference>
<evidence type="ECO:0000259" key="5">
    <source>
        <dbReference type="SMART" id="SM00906"/>
    </source>
</evidence>
<dbReference type="Proteomes" id="UP001152607">
    <property type="component" value="Unassembled WGS sequence"/>
</dbReference>
<proteinExistence type="predicted"/>
<sequence length="623" mass="69327">MPPKPVPPSYISPKSTAVRRRRPGQASWACLACQKRKSRCATESAVSHRCQMCRFRDTECIFPASDKQNGAPSGIRRVRTPRDRHLQPTSSVVHGSGGQPSMCNSRGAEILTPGDTPFPGPSRNIAEDEDEMHVVGPVNDTDTRLIADYISNSSATGFLLGGSNFTKTTPIYSMGNHDPVVFNTVRRRPLGAMVKESPASMKLHIIEQVLGAFCGDLLEIYFQKVHVCFPLLDEVSFKSQYATSKIYARNSASLPAHWAPDIMFIWNQANEALYSELHVAPSISVLIAILLNISGRPLTSVIGNGILLGSAVAIAHGLGLNRNCLDWEISVSEKRLRTRLWWALFIYDKWSSVAYGTPPHLKRTEHNVSTPSADLLHEGTNAADNPTATSIFVQSITLTQVLDSYLEHIFHLQQDVFTNRPKIENKLANWEYSLPPELRRIVLRGVNLQDPGSSNLRLAYLYVRLLDRRLEADRLSHQTTALEALDPNRMLEARRVAQDIVSLVQELDGAALTDFWLPLCAFVLSSTVAFLLRCALEIEHHDVGLAQSISLKLASSMIEALRIHKQEYGWDIGDICLAQYADVTDKLTAAEIHIDEALQQFLFTEFSGATDMHDAHLNLWDFA</sequence>
<feature type="domain" description="Xylanolytic transcriptional activator regulatory" evidence="5">
    <location>
        <begin position="304"/>
        <end position="377"/>
    </location>
</feature>
<dbReference type="Pfam" id="PF04082">
    <property type="entry name" value="Fungal_trans"/>
    <property type="match status" value="1"/>
</dbReference>
<evidence type="ECO:0000259" key="4">
    <source>
        <dbReference type="SMART" id="SM00066"/>
    </source>
</evidence>
<dbReference type="SUPFAM" id="SSF57701">
    <property type="entry name" value="Zn2/Cys6 DNA-binding domain"/>
    <property type="match status" value="1"/>
</dbReference>
<dbReference type="GO" id="GO:0005634">
    <property type="term" value="C:nucleus"/>
    <property type="evidence" value="ECO:0007669"/>
    <property type="project" value="TreeGrafter"/>
</dbReference>
<dbReference type="GO" id="GO:0008270">
    <property type="term" value="F:zinc ion binding"/>
    <property type="evidence" value="ECO:0007669"/>
    <property type="project" value="InterPro"/>
</dbReference>
<dbReference type="CDD" id="cd00067">
    <property type="entry name" value="GAL4"/>
    <property type="match status" value="1"/>
</dbReference>
<accession>A0A9W4UGA3</accession>
<dbReference type="InterPro" id="IPR036864">
    <property type="entry name" value="Zn2-C6_fun-type_DNA-bd_sf"/>
</dbReference>
<dbReference type="SMART" id="SM00066">
    <property type="entry name" value="GAL4"/>
    <property type="match status" value="1"/>
</dbReference>
<evidence type="ECO:0000256" key="3">
    <source>
        <dbReference type="SAM" id="MobiDB-lite"/>
    </source>
</evidence>
<keyword evidence="1" id="KW-0479">Metal-binding</keyword>
<evidence type="ECO:0000256" key="1">
    <source>
        <dbReference type="ARBA" id="ARBA00022723"/>
    </source>
</evidence>
<dbReference type="SMART" id="SM00906">
    <property type="entry name" value="Fungal_trans"/>
    <property type="match status" value="1"/>
</dbReference>
<keyword evidence="2" id="KW-0539">Nucleus</keyword>
<dbReference type="GO" id="GO:0006351">
    <property type="term" value="P:DNA-templated transcription"/>
    <property type="evidence" value="ECO:0007669"/>
    <property type="project" value="InterPro"/>
</dbReference>
<evidence type="ECO:0000313" key="6">
    <source>
        <dbReference type="EMBL" id="CAI6334346.1"/>
    </source>
</evidence>
<dbReference type="GO" id="GO:0003677">
    <property type="term" value="F:DNA binding"/>
    <property type="evidence" value="ECO:0007669"/>
    <property type="project" value="InterPro"/>
</dbReference>
<dbReference type="PANTHER" id="PTHR31668">
    <property type="entry name" value="GLUCOSE TRANSPORT TRANSCRIPTION REGULATOR RGT1-RELATED-RELATED"/>
    <property type="match status" value="1"/>
</dbReference>
<dbReference type="CDD" id="cd12148">
    <property type="entry name" value="fungal_TF_MHR"/>
    <property type="match status" value="1"/>
</dbReference>
<evidence type="ECO:0008006" key="8">
    <source>
        <dbReference type="Google" id="ProtNLM"/>
    </source>
</evidence>
<dbReference type="OrthoDB" id="3034343at2759"/>
<protein>
    <recommendedName>
        <fullName evidence="8">Zn(2)-C6 fungal-type domain-containing protein</fullName>
    </recommendedName>
</protein>
<dbReference type="GO" id="GO:0001080">
    <property type="term" value="P:nitrogen catabolite activation of transcription from RNA polymerase II promoter"/>
    <property type="evidence" value="ECO:0007669"/>
    <property type="project" value="TreeGrafter"/>
</dbReference>
<evidence type="ECO:0000313" key="7">
    <source>
        <dbReference type="Proteomes" id="UP001152607"/>
    </source>
</evidence>
<dbReference type="GO" id="GO:0000981">
    <property type="term" value="F:DNA-binding transcription factor activity, RNA polymerase II-specific"/>
    <property type="evidence" value="ECO:0007669"/>
    <property type="project" value="InterPro"/>
</dbReference>
<gene>
    <name evidence="6" type="ORF">PDIGIT_LOCUS7403</name>
</gene>
<keyword evidence="7" id="KW-1185">Reference proteome</keyword>
<feature type="compositionally biased region" description="Pro residues" evidence="3">
    <location>
        <begin position="1"/>
        <end position="10"/>
    </location>
</feature>
<dbReference type="Gene3D" id="4.10.240.10">
    <property type="entry name" value="Zn(2)-C6 fungal-type DNA-binding domain"/>
    <property type="match status" value="1"/>
</dbReference>
<dbReference type="AlphaFoldDB" id="A0A9W4UGA3"/>
<feature type="region of interest" description="Disordered" evidence="3">
    <location>
        <begin position="1"/>
        <end position="21"/>
    </location>
</feature>
<evidence type="ECO:0000256" key="2">
    <source>
        <dbReference type="ARBA" id="ARBA00023242"/>
    </source>
</evidence>
<reference evidence="6" key="1">
    <citation type="submission" date="2023-01" db="EMBL/GenBank/DDBJ databases">
        <authorList>
            <person name="Van Ghelder C."/>
            <person name="Rancurel C."/>
        </authorList>
    </citation>
    <scope>NUCLEOTIDE SEQUENCE</scope>
    <source>
        <strain evidence="6">CNCM I-4278</strain>
    </source>
</reference>
<feature type="domain" description="Zn(2)-C6 fungal-type" evidence="4">
    <location>
        <begin position="24"/>
        <end position="71"/>
    </location>
</feature>